<protein>
    <recommendedName>
        <fullName evidence="1">Telomere resolvase ResT/TelK catalytic domain-containing protein</fullName>
    </recommendedName>
</protein>
<gene>
    <name evidence="2" type="ORF">I4641_22990</name>
</gene>
<dbReference type="InterPro" id="IPR038280">
    <property type="entry name" value="ResT/TelK_cat_sf"/>
</dbReference>
<name>A0A964BUB3_9CYAN</name>
<evidence type="ECO:0000259" key="1">
    <source>
        <dbReference type="Pfam" id="PF16684"/>
    </source>
</evidence>
<keyword evidence="3" id="KW-1185">Reference proteome</keyword>
<evidence type="ECO:0000313" key="2">
    <source>
        <dbReference type="EMBL" id="MCC0179808.1"/>
    </source>
</evidence>
<comment type="caution">
    <text evidence="2">The sequence shown here is derived from an EMBL/GenBank/DDBJ whole genome shotgun (WGS) entry which is preliminary data.</text>
</comment>
<dbReference type="Pfam" id="PF16684">
    <property type="entry name" value="ResT-TelK_cat"/>
    <property type="match status" value="1"/>
</dbReference>
<reference evidence="2" key="1">
    <citation type="journal article" date="2021" name="Antonie Van Leeuwenhoek">
        <title>Draft genome and description of Waterburya agarophytonicola gen. nov. sp. nov. (Pleurocapsales, Cyanobacteria): a seaweed symbiont.</title>
        <authorList>
            <person name="Bonthond G."/>
            <person name="Shalygin S."/>
            <person name="Bayer T."/>
            <person name="Weinberger F."/>
        </authorList>
    </citation>
    <scope>NUCLEOTIDE SEQUENCE</scope>
    <source>
        <strain evidence="2">KI4</strain>
    </source>
</reference>
<feature type="domain" description="Telomere resolvase ResT/TelK catalytic" evidence="1">
    <location>
        <begin position="124"/>
        <end position="322"/>
    </location>
</feature>
<dbReference type="Gene3D" id="1.10.443.30">
    <property type="entry name" value="Telomere resolvase"/>
    <property type="match status" value="1"/>
</dbReference>
<dbReference type="RefSeq" id="WP_229642906.1">
    <property type="nucleotide sequence ID" value="NZ_JADWDC010000117.1"/>
</dbReference>
<proteinExistence type="predicted"/>
<dbReference type="InterPro" id="IPR032047">
    <property type="entry name" value="ResT/TelK_cat"/>
</dbReference>
<dbReference type="AlphaFoldDB" id="A0A964BUB3"/>
<accession>A0A964BUB3</accession>
<dbReference type="Proteomes" id="UP000729733">
    <property type="component" value="Unassembled WGS sequence"/>
</dbReference>
<dbReference type="EMBL" id="JADWDC010000117">
    <property type="protein sequence ID" value="MCC0179808.1"/>
    <property type="molecule type" value="Genomic_DNA"/>
</dbReference>
<evidence type="ECO:0000313" key="3">
    <source>
        <dbReference type="Proteomes" id="UP000729733"/>
    </source>
</evidence>
<sequence>MAIARIEEFISKIEEANSDKYQQLCAIELDYLRSCLGIKPVFNSEGYPIAVQGGSVSGLKKQVSLYRNAIRDVELNDRNSDSTVKNGQRVRIHKALRFLNLQDYEKDEVKQQRLARDRKDKSDRPSFNAIAVIKKAESLLTAKSYVARLAGLYVLTGRRHGELMQTAQFNGTGLSCNLLQRRNEDTSYHVLFSGQQKTTKKGLVKKQDIYGMVKHSDVPYKIPLLCEKEKAQNAIAWLREYYPCPLDKRAKGSKELGVKTKKEFSLLLPDVTPHKLRSAYCAMVWSIYRHSGTKNPTEDLVIDLITGHSSDTTESAQAYMDYELDESSAASLREWFNNKRLIQVAPEWL</sequence>
<organism evidence="2 3">
    <name type="scientific">Waterburya agarophytonicola KI4</name>
    <dbReference type="NCBI Taxonomy" id="2874699"/>
    <lineage>
        <taxon>Bacteria</taxon>
        <taxon>Bacillati</taxon>
        <taxon>Cyanobacteriota</taxon>
        <taxon>Cyanophyceae</taxon>
        <taxon>Pleurocapsales</taxon>
        <taxon>Hyellaceae</taxon>
        <taxon>Waterburya</taxon>
        <taxon>Waterburya agarophytonicola</taxon>
    </lineage>
</organism>